<feature type="compositionally biased region" description="Low complexity" evidence="2">
    <location>
        <begin position="498"/>
        <end position="509"/>
    </location>
</feature>
<comment type="caution">
    <text evidence="5">The sequence shown here is derived from an EMBL/GenBank/DDBJ whole genome shotgun (WGS) entry which is preliminary data.</text>
</comment>
<dbReference type="InterPro" id="IPR000608">
    <property type="entry name" value="UBC"/>
</dbReference>
<dbReference type="AlphaFoldDB" id="A0AAN6XZE1"/>
<sequence length="649" mass="72981">MATSKERERDLRKRLLQDIAELQTNPYPNITLHVDDGDITTACLILTPQDWRPLHLTVEFPTGQPGQLYPLKPPRVRMDSAVRHPNVYGSYICASILNTTEGYTPAYTLKAIAIQLLSFFGSGSVEQEYGGIVHLARFRDESSYMFDGFKCSKCTFGNQTYHITPASSLVAESTAELFQPTSTTIRPDRFFISLLPNEILLQIIDNLDFEDLTNFTRSWSRMSQLVTNSNVIRKRELRCFLLKESFLDQKLGIGIHLGGNGRYREVQSEFDLLSQQAYKSHCIRRSVQGLHFEHWLPLPISHGHWRRVKADAYSTLALLSKETRIGDNALVIFAFMNSIIAKLNSDLEIRGGSKSTLLHASDKAIESYFHLFHLLLCLATGPGGEKIVSYANSLIKTFMAGNTDKAFVPNLGNLLVALLISDIEPNEPLMRAIVKEAITRNVVWVLDTRGAGMAELAYLETDQVSKYRLKKTYQGSRVSYRILMFSELFRRTARPKHSTTTSASSASSSEPPKRRSLVELRDELFARHGAPPLGAAAKLAAEVRRLQEIDDFPSFLKEMGVSWPGRATFTAVLRESVRDSADKGYHVFRPSMNLVAGLRIIKDTGIDPQAVAEEIRKAGYRVPGPDEIERARQIGRFGFFPDKKRSQGN</sequence>
<evidence type="ECO:0000256" key="1">
    <source>
        <dbReference type="ARBA" id="ARBA00022786"/>
    </source>
</evidence>
<evidence type="ECO:0000256" key="2">
    <source>
        <dbReference type="SAM" id="MobiDB-lite"/>
    </source>
</evidence>
<dbReference type="InterPro" id="IPR036047">
    <property type="entry name" value="F-box-like_dom_sf"/>
</dbReference>
<dbReference type="PROSITE" id="PS50127">
    <property type="entry name" value="UBC_2"/>
    <property type="match status" value="1"/>
</dbReference>
<dbReference type="SUPFAM" id="SSF54495">
    <property type="entry name" value="UBC-like"/>
    <property type="match status" value="1"/>
</dbReference>
<dbReference type="SMART" id="SM00212">
    <property type="entry name" value="UBCc"/>
    <property type="match status" value="1"/>
</dbReference>
<gene>
    <name evidence="5" type="ORF">QBC37DRAFT_327615</name>
</gene>
<keyword evidence="1" id="KW-0833">Ubl conjugation pathway</keyword>
<dbReference type="InterPro" id="IPR001810">
    <property type="entry name" value="F-box_dom"/>
</dbReference>
<dbReference type="SUPFAM" id="SSF81383">
    <property type="entry name" value="F-box domain"/>
    <property type="match status" value="1"/>
</dbReference>
<evidence type="ECO:0000313" key="6">
    <source>
        <dbReference type="Proteomes" id="UP001301769"/>
    </source>
</evidence>
<dbReference type="InterPro" id="IPR050113">
    <property type="entry name" value="Ub_conjugating_enzyme"/>
</dbReference>
<dbReference type="EMBL" id="MU858305">
    <property type="protein sequence ID" value="KAK4207302.1"/>
    <property type="molecule type" value="Genomic_DNA"/>
</dbReference>
<evidence type="ECO:0000259" key="4">
    <source>
        <dbReference type="PROSITE" id="PS50181"/>
    </source>
</evidence>
<organism evidence="5 6">
    <name type="scientific">Rhypophila decipiens</name>
    <dbReference type="NCBI Taxonomy" id="261697"/>
    <lineage>
        <taxon>Eukaryota</taxon>
        <taxon>Fungi</taxon>
        <taxon>Dikarya</taxon>
        <taxon>Ascomycota</taxon>
        <taxon>Pezizomycotina</taxon>
        <taxon>Sordariomycetes</taxon>
        <taxon>Sordariomycetidae</taxon>
        <taxon>Sordariales</taxon>
        <taxon>Naviculisporaceae</taxon>
        <taxon>Rhypophila</taxon>
    </lineage>
</organism>
<dbReference type="InterPro" id="IPR016135">
    <property type="entry name" value="UBQ-conjugating_enzyme/RWD"/>
</dbReference>
<accession>A0AAN6XZE1</accession>
<dbReference type="PANTHER" id="PTHR24067">
    <property type="entry name" value="UBIQUITIN-CONJUGATING ENZYME E2"/>
    <property type="match status" value="1"/>
</dbReference>
<keyword evidence="6" id="KW-1185">Reference proteome</keyword>
<dbReference type="CDD" id="cd00195">
    <property type="entry name" value="UBCc_UEV"/>
    <property type="match status" value="1"/>
</dbReference>
<feature type="domain" description="F-box" evidence="4">
    <location>
        <begin position="189"/>
        <end position="235"/>
    </location>
</feature>
<reference evidence="5" key="1">
    <citation type="journal article" date="2023" name="Mol. Phylogenet. Evol.">
        <title>Genome-scale phylogeny and comparative genomics of the fungal order Sordariales.</title>
        <authorList>
            <person name="Hensen N."/>
            <person name="Bonometti L."/>
            <person name="Westerberg I."/>
            <person name="Brannstrom I.O."/>
            <person name="Guillou S."/>
            <person name="Cros-Aarteil S."/>
            <person name="Calhoun S."/>
            <person name="Haridas S."/>
            <person name="Kuo A."/>
            <person name="Mondo S."/>
            <person name="Pangilinan J."/>
            <person name="Riley R."/>
            <person name="LaButti K."/>
            <person name="Andreopoulos B."/>
            <person name="Lipzen A."/>
            <person name="Chen C."/>
            <person name="Yan M."/>
            <person name="Daum C."/>
            <person name="Ng V."/>
            <person name="Clum A."/>
            <person name="Steindorff A."/>
            <person name="Ohm R.A."/>
            <person name="Martin F."/>
            <person name="Silar P."/>
            <person name="Natvig D.O."/>
            <person name="Lalanne C."/>
            <person name="Gautier V."/>
            <person name="Ament-Velasquez S.L."/>
            <person name="Kruys A."/>
            <person name="Hutchinson M.I."/>
            <person name="Powell A.J."/>
            <person name="Barry K."/>
            <person name="Miller A.N."/>
            <person name="Grigoriev I.V."/>
            <person name="Debuchy R."/>
            <person name="Gladieux P."/>
            <person name="Hiltunen Thoren M."/>
            <person name="Johannesson H."/>
        </authorList>
    </citation>
    <scope>NUCLEOTIDE SEQUENCE</scope>
    <source>
        <strain evidence="5">PSN293</strain>
    </source>
</reference>
<dbReference type="Proteomes" id="UP001301769">
    <property type="component" value="Unassembled WGS sequence"/>
</dbReference>
<reference evidence="5" key="2">
    <citation type="submission" date="2023-05" db="EMBL/GenBank/DDBJ databases">
        <authorList>
            <consortium name="Lawrence Berkeley National Laboratory"/>
            <person name="Steindorff A."/>
            <person name="Hensen N."/>
            <person name="Bonometti L."/>
            <person name="Westerberg I."/>
            <person name="Brannstrom I.O."/>
            <person name="Guillou S."/>
            <person name="Cros-Aarteil S."/>
            <person name="Calhoun S."/>
            <person name="Haridas S."/>
            <person name="Kuo A."/>
            <person name="Mondo S."/>
            <person name="Pangilinan J."/>
            <person name="Riley R."/>
            <person name="Labutti K."/>
            <person name="Andreopoulos B."/>
            <person name="Lipzen A."/>
            <person name="Chen C."/>
            <person name="Yanf M."/>
            <person name="Daum C."/>
            <person name="Ng V."/>
            <person name="Clum A."/>
            <person name="Ohm R."/>
            <person name="Martin F."/>
            <person name="Silar P."/>
            <person name="Natvig D."/>
            <person name="Lalanne C."/>
            <person name="Gautier V."/>
            <person name="Ament-Velasquez S.L."/>
            <person name="Kruys A."/>
            <person name="Hutchinson M.I."/>
            <person name="Powell A.J."/>
            <person name="Barry K."/>
            <person name="Miller A.N."/>
            <person name="Grigoriev I.V."/>
            <person name="Debuchy R."/>
            <person name="Gladieux P."/>
            <person name="Thoren M.H."/>
            <person name="Johannesson H."/>
        </authorList>
    </citation>
    <scope>NUCLEOTIDE SEQUENCE</scope>
    <source>
        <strain evidence="5">PSN293</strain>
    </source>
</reference>
<evidence type="ECO:0000259" key="3">
    <source>
        <dbReference type="PROSITE" id="PS50127"/>
    </source>
</evidence>
<feature type="domain" description="UBC core" evidence="3">
    <location>
        <begin position="10"/>
        <end position="159"/>
    </location>
</feature>
<evidence type="ECO:0000313" key="5">
    <source>
        <dbReference type="EMBL" id="KAK4207302.1"/>
    </source>
</evidence>
<dbReference type="Gene3D" id="3.10.110.10">
    <property type="entry name" value="Ubiquitin Conjugating Enzyme"/>
    <property type="match status" value="1"/>
</dbReference>
<proteinExistence type="predicted"/>
<dbReference type="PROSITE" id="PS50181">
    <property type="entry name" value="FBOX"/>
    <property type="match status" value="1"/>
</dbReference>
<protein>
    <submittedName>
        <fullName evidence="5">SUMO-conjugating enzyme ubc9</fullName>
    </submittedName>
</protein>
<dbReference type="Pfam" id="PF00179">
    <property type="entry name" value="UQ_con"/>
    <property type="match status" value="1"/>
</dbReference>
<feature type="region of interest" description="Disordered" evidence="2">
    <location>
        <begin position="494"/>
        <end position="515"/>
    </location>
</feature>
<name>A0AAN6XZE1_9PEZI</name>